<evidence type="ECO:0000313" key="2">
    <source>
        <dbReference type="EMBL" id="MCV9888070.1"/>
    </source>
</evidence>
<keyword evidence="1" id="KW-1133">Transmembrane helix</keyword>
<reference evidence="2 3" key="1">
    <citation type="submission" date="2022-10" db="EMBL/GenBank/DDBJ databases">
        <title>Draft genome assembly of moderately radiation resistant bacterium Metabacillus halosaccharovorans.</title>
        <authorList>
            <person name="Pal S."/>
            <person name="Gopinathan A."/>
        </authorList>
    </citation>
    <scope>NUCLEOTIDE SEQUENCE [LARGE SCALE GENOMIC DNA]</scope>
    <source>
        <strain evidence="2 3">VITHBRA001</strain>
    </source>
</reference>
<name>A0ABT3DLX9_9BACI</name>
<dbReference type="RefSeq" id="WP_264144271.1">
    <property type="nucleotide sequence ID" value="NZ_JAOYEY010000048.1"/>
</dbReference>
<accession>A0ABT3DLX9</accession>
<organism evidence="2 3">
    <name type="scientific">Metabacillus halosaccharovorans</name>
    <dbReference type="NCBI Taxonomy" id="930124"/>
    <lineage>
        <taxon>Bacteria</taxon>
        <taxon>Bacillati</taxon>
        <taxon>Bacillota</taxon>
        <taxon>Bacilli</taxon>
        <taxon>Bacillales</taxon>
        <taxon>Bacillaceae</taxon>
        <taxon>Metabacillus</taxon>
    </lineage>
</organism>
<evidence type="ECO:0000256" key="1">
    <source>
        <dbReference type="SAM" id="Phobius"/>
    </source>
</evidence>
<gene>
    <name evidence="2" type="ORF">OIH86_20700</name>
</gene>
<keyword evidence="1" id="KW-0812">Transmembrane</keyword>
<protein>
    <submittedName>
        <fullName evidence="2">Uncharacterized protein</fullName>
    </submittedName>
</protein>
<comment type="caution">
    <text evidence="2">The sequence shown here is derived from an EMBL/GenBank/DDBJ whole genome shotgun (WGS) entry which is preliminary data.</text>
</comment>
<keyword evidence="3" id="KW-1185">Reference proteome</keyword>
<dbReference type="EMBL" id="JAOYEY010000048">
    <property type="protein sequence ID" value="MCV9888070.1"/>
    <property type="molecule type" value="Genomic_DNA"/>
</dbReference>
<sequence length="107" mass="13008">MPEKKNRRAKRGEKVRKTLKEEMKSEKPPFIISFFWFLFISKFGAIPCVLVSAWIFPNSWLEHDIGVLFMVIVGIAIWAFMGINSDKWYKTKYKRYFELKKEYKRRY</sequence>
<dbReference type="Proteomes" id="UP001526147">
    <property type="component" value="Unassembled WGS sequence"/>
</dbReference>
<keyword evidence="1" id="KW-0472">Membrane</keyword>
<evidence type="ECO:0000313" key="3">
    <source>
        <dbReference type="Proteomes" id="UP001526147"/>
    </source>
</evidence>
<proteinExistence type="predicted"/>
<feature type="transmembrane region" description="Helical" evidence="1">
    <location>
        <begin position="30"/>
        <end position="55"/>
    </location>
</feature>
<feature type="transmembrane region" description="Helical" evidence="1">
    <location>
        <begin position="67"/>
        <end position="85"/>
    </location>
</feature>